<evidence type="ECO:0000313" key="6">
    <source>
        <dbReference type="EMBL" id="OLF53817.1"/>
    </source>
</evidence>
<reference evidence="6 7" key="1">
    <citation type="submission" date="2016-12" db="EMBL/GenBank/DDBJ databases">
        <authorList>
            <person name="Song W.-J."/>
            <person name="Kurnit D.M."/>
        </authorList>
    </citation>
    <scope>NUCLEOTIDE SEQUENCE [LARGE SCALE GENOMIC DNA]</scope>
    <source>
        <strain evidence="6 7">PCL1601</strain>
    </source>
</reference>
<sequence>MSASAFSFGVKGATCTLNIPNSQVALKKIMMGDLPAVDSVAAAGSFRLTINCGANTPAYTVGMKLVDVADPANSSTNISFVTTDSKSGYALQLLDGENLMRLGADGNNLLGKTAAGGDVLNKMFDVRYVRTGQKIVPGKGTAAINISLTHQ</sequence>
<dbReference type="PANTHER" id="PTHR33420:SF3">
    <property type="entry name" value="FIMBRIAL SUBUNIT ELFA"/>
    <property type="match status" value="1"/>
</dbReference>
<keyword evidence="4" id="KW-0281">Fimbrium</keyword>
<dbReference type="InterPro" id="IPR000259">
    <property type="entry name" value="Adhesion_dom_fimbrial"/>
</dbReference>
<dbReference type="GO" id="GO:0009289">
    <property type="term" value="C:pilus"/>
    <property type="evidence" value="ECO:0007669"/>
    <property type="project" value="UniProtKB-SubCell"/>
</dbReference>
<dbReference type="InterPro" id="IPR036937">
    <property type="entry name" value="Adhesion_dom_fimbrial_sf"/>
</dbReference>
<evidence type="ECO:0000256" key="2">
    <source>
        <dbReference type="ARBA" id="ARBA00006671"/>
    </source>
</evidence>
<proteinExistence type="inferred from homology"/>
<evidence type="ECO:0000256" key="4">
    <source>
        <dbReference type="ARBA" id="ARBA00023263"/>
    </source>
</evidence>
<dbReference type="InterPro" id="IPR050263">
    <property type="entry name" value="Bact_Fimbrial_Adh_Pro"/>
</dbReference>
<gene>
    <name evidence="6" type="ORF">BTN82_15230</name>
</gene>
<dbReference type="Gene3D" id="2.60.40.1090">
    <property type="entry name" value="Fimbrial-type adhesion domain"/>
    <property type="match status" value="1"/>
</dbReference>
<dbReference type="EMBL" id="MSCT01000011">
    <property type="protein sequence ID" value="OLF53817.1"/>
    <property type="molecule type" value="Genomic_DNA"/>
</dbReference>
<accession>A0A1Q8EPU1</accession>
<comment type="caution">
    <text evidence="6">The sequence shown here is derived from an EMBL/GenBank/DDBJ whole genome shotgun (WGS) entry which is preliminary data.</text>
</comment>
<protein>
    <recommendedName>
        <fullName evidence="5">Fimbrial-type adhesion domain-containing protein</fullName>
    </recommendedName>
</protein>
<evidence type="ECO:0000256" key="3">
    <source>
        <dbReference type="ARBA" id="ARBA00022729"/>
    </source>
</evidence>
<evidence type="ECO:0000256" key="1">
    <source>
        <dbReference type="ARBA" id="ARBA00004561"/>
    </source>
</evidence>
<dbReference type="Pfam" id="PF00419">
    <property type="entry name" value="Fimbrial"/>
    <property type="match status" value="1"/>
</dbReference>
<evidence type="ECO:0000259" key="5">
    <source>
        <dbReference type="Pfam" id="PF00419"/>
    </source>
</evidence>
<evidence type="ECO:0000313" key="7">
    <source>
        <dbReference type="Proteomes" id="UP000185578"/>
    </source>
</evidence>
<dbReference type="InterPro" id="IPR008966">
    <property type="entry name" value="Adhesion_dom_sf"/>
</dbReference>
<comment type="subcellular location">
    <subcellularLocation>
        <location evidence="1">Fimbrium</location>
    </subcellularLocation>
</comment>
<dbReference type="AlphaFoldDB" id="A0A1Q8EPU1"/>
<dbReference type="GO" id="GO:0043709">
    <property type="term" value="P:cell adhesion involved in single-species biofilm formation"/>
    <property type="evidence" value="ECO:0007669"/>
    <property type="project" value="TreeGrafter"/>
</dbReference>
<organism evidence="6 7">
    <name type="scientific">Pseudomonas chlororaphis</name>
    <dbReference type="NCBI Taxonomy" id="587753"/>
    <lineage>
        <taxon>Bacteria</taxon>
        <taxon>Pseudomonadati</taxon>
        <taxon>Pseudomonadota</taxon>
        <taxon>Gammaproteobacteria</taxon>
        <taxon>Pseudomonadales</taxon>
        <taxon>Pseudomonadaceae</taxon>
        <taxon>Pseudomonas</taxon>
    </lineage>
</organism>
<dbReference type="PANTHER" id="PTHR33420">
    <property type="entry name" value="FIMBRIAL SUBUNIT ELFA-RELATED"/>
    <property type="match status" value="1"/>
</dbReference>
<feature type="domain" description="Fimbrial-type adhesion" evidence="5">
    <location>
        <begin position="10"/>
        <end position="149"/>
    </location>
</feature>
<dbReference type="Proteomes" id="UP000185578">
    <property type="component" value="Unassembled WGS sequence"/>
</dbReference>
<keyword evidence="3" id="KW-0732">Signal</keyword>
<comment type="similarity">
    <text evidence="2">Belongs to the fimbrial protein family.</text>
</comment>
<name>A0A1Q8EPU1_9PSED</name>
<dbReference type="SUPFAM" id="SSF49401">
    <property type="entry name" value="Bacterial adhesins"/>
    <property type="match status" value="1"/>
</dbReference>